<gene>
    <name evidence="1" type="ORF">Hokovirus_3_72</name>
</gene>
<dbReference type="EMBL" id="KY684105">
    <property type="protein sequence ID" value="ARF10799.1"/>
    <property type="molecule type" value="Genomic_DNA"/>
</dbReference>
<name>A0A1V0SGE6_9VIRU</name>
<sequence length="1027" mass="120114">MQELAQELFVDNVCQKNDNLFNCYLIDNSGSTDSNINNNENILKYMCNYVKQRDTNFYLQFWNSEARNIGLTNNIMIDSHYANNLPRGGTNLSCSLKIIPDDWLIDNIYILTDGQIDRENDLINYFKNVTDKYNNINIITFDYNNYNYNDNNNNITPGSSIFEFVRSNNLTNIIREFACHNKFHDYNNPFINFSNPILMEGMIQFFDKVFPINKLPMFMKYIRLYINTISDVDTYNKLLYQMPKLLFNITKTLQPHHKNQIIDMFAEMLSSRQFDKKNEILALLINGVYNVSNNSELTFIEFRKGKKELFKKISDDLKANAKVCLGNNNKSRYVSLLLKNDNNIIVSGNKDSLNESYKFNHEIYINSMTKINNILIPSLPLDIAICQEQAVRQYVRLIYSHMYNVSILDDSIIYLVMTDNLRVQLSNLPNNIKKFYITLCTIMLNRTRVQEDNITELEHLKKGNPLLINRIFKHLEYGNEDVLKLCMTQINVNMRCYSFWYFLVLAYNNPTLINNQLVYCKQDLEQDFGLINVTLEDFKKILSVDVNLIEFQTENILENLEYICFISLDDTSKTGGWHIMPHESNNSICSPKYVISSDYLEDFLTNSNKCPLCYTTITQDLLESVKEESYYLNNNDNNKNEMIFDTNKIFNDNISQINYNASDKLLPFDTYCFNNNQVLNIQDTLITNNKNNNKKMVVRNNDHFNKILNDLFPVINNLNPDNLYLMGGAINSILLGEIPNDFDLFLVGIDNNIIFLNRVQEIVDTIKEYYKDYVYMTLYKTNNNVFELLIIENEDNMPTFNDLPTFDDLQKNPNNYKIHIKIQIVLTKISSVDNLIASNDIWATDMIYSFKEKTVFLTEKSYLAMKYMLIPVIGNSLSDDINSRLFKYFNKGFSLLLLNFDITNKNYVKNELLQITITKKINNINYATMDMFKHGKHRYCSNSLYNSISSKTIGSTITYINASNLEEQVIFYSIDKDIKNINLFDNIDNNINDNNKKSQNIQVDIIITDKINQNMDVQTWYSSFNLN</sequence>
<organism evidence="1">
    <name type="scientific">Hokovirus HKV1</name>
    <dbReference type="NCBI Taxonomy" id="1977638"/>
    <lineage>
        <taxon>Viruses</taxon>
        <taxon>Varidnaviria</taxon>
        <taxon>Bamfordvirae</taxon>
        <taxon>Nucleocytoviricota</taxon>
        <taxon>Megaviricetes</taxon>
        <taxon>Imitervirales</taxon>
        <taxon>Mimiviridae</taxon>
        <taxon>Klosneuvirinae</taxon>
        <taxon>Hokovirus</taxon>
    </lineage>
</organism>
<protein>
    <submittedName>
        <fullName evidence="1">Uncharacterized protein</fullName>
    </submittedName>
</protein>
<accession>A0A1V0SGE6</accession>
<dbReference type="SUPFAM" id="SSF53300">
    <property type="entry name" value="vWA-like"/>
    <property type="match status" value="1"/>
</dbReference>
<reference evidence="1" key="1">
    <citation type="journal article" date="2017" name="Science">
        <title>Giant viruses with an expanded complement of translation system components.</title>
        <authorList>
            <person name="Schulz F."/>
            <person name="Yutin N."/>
            <person name="Ivanova N.N."/>
            <person name="Ortega D.R."/>
            <person name="Lee T.K."/>
            <person name="Vierheilig J."/>
            <person name="Daims H."/>
            <person name="Horn M."/>
            <person name="Wagner M."/>
            <person name="Jensen G.J."/>
            <person name="Kyrpides N.C."/>
            <person name="Koonin E.V."/>
            <person name="Woyke T."/>
        </authorList>
    </citation>
    <scope>NUCLEOTIDE SEQUENCE</scope>
    <source>
        <strain evidence="1">HKV1</strain>
    </source>
</reference>
<proteinExistence type="predicted"/>
<evidence type="ECO:0000313" key="1">
    <source>
        <dbReference type="EMBL" id="ARF10799.1"/>
    </source>
</evidence>
<dbReference type="InterPro" id="IPR036465">
    <property type="entry name" value="vWFA_dom_sf"/>
</dbReference>